<keyword evidence="6 7" id="KW-0472">Membrane</keyword>
<proteinExistence type="inferred from homology"/>
<evidence type="ECO:0000256" key="4">
    <source>
        <dbReference type="ARBA" id="ARBA00022692"/>
    </source>
</evidence>
<reference evidence="9" key="1">
    <citation type="submission" date="2022-01" db="EMBL/GenBank/DDBJ databases">
        <authorList>
            <person name="Criscuolo A."/>
        </authorList>
    </citation>
    <scope>NUCLEOTIDE SEQUENCE</scope>
    <source>
        <strain evidence="9">CIP111891</strain>
    </source>
</reference>
<comment type="caution">
    <text evidence="9">The sequence shown here is derived from an EMBL/GenBank/DDBJ whole genome shotgun (WGS) entry which is preliminary data.</text>
</comment>
<organism evidence="9 10">
    <name type="scientific">Paenibacillus allorhizoplanae</name>
    <dbReference type="NCBI Taxonomy" id="2905648"/>
    <lineage>
        <taxon>Bacteria</taxon>
        <taxon>Bacillati</taxon>
        <taxon>Bacillota</taxon>
        <taxon>Bacilli</taxon>
        <taxon>Bacillales</taxon>
        <taxon>Paenibacillaceae</taxon>
        <taxon>Paenibacillus</taxon>
    </lineage>
</organism>
<feature type="transmembrane region" description="Helical" evidence="7">
    <location>
        <begin position="12"/>
        <end position="37"/>
    </location>
</feature>
<dbReference type="InterPro" id="IPR035906">
    <property type="entry name" value="MetI-like_sf"/>
</dbReference>
<feature type="transmembrane region" description="Helical" evidence="7">
    <location>
        <begin position="141"/>
        <end position="162"/>
    </location>
</feature>
<comment type="similarity">
    <text evidence="7">Belongs to the binding-protein-dependent transport system permease family.</text>
</comment>
<evidence type="ECO:0000313" key="9">
    <source>
        <dbReference type="EMBL" id="CAH1192471.1"/>
    </source>
</evidence>
<feature type="transmembrane region" description="Helical" evidence="7">
    <location>
        <begin position="263"/>
        <end position="282"/>
    </location>
</feature>
<evidence type="ECO:0000259" key="8">
    <source>
        <dbReference type="PROSITE" id="PS50928"/>
    </source>
</evidence>
<keyword evidence="2 7" id="KW-0813">Transport</keyword>
<protein>
    <submittedName>
        <fullName evidence="9">L-arabinose transport system permease protein AraQ</fullName>
    </submittedName>
</protein>
<name>A0ABM9BSF5_9BACL</name>
<evidence type="ECO:0000256" key="1">
    <source>
        <dbReference type="ARBA" id="ARBA00004651"/>
    </source>
</evidence>
<keyword evidence="3" id="KW-1003">Cell membrane</keyword>
<keyword evidence="10" id="KW-1185">Reference proteome</keyword>
<dbReference type="InterPro" id="IPR000515">
    <property type="entry name" value="MetI-like"/>
</dbReference>
<sequence length="297" mass="33734">MASFKKYQLSMLPIHLFFIAISAMFIIPLLAIVSISLSNEVDLSKFGYQLIPLHVDFDAYRYILEYPMTIINAYKVTIIMAFVGTFVSVLIISMCAYALSRSDFTYGRFITFYLFFTTLFSGGIVPYYILMTKVFHVQNTYWALILPLLGNIWNMFLMRTFFKALPDSLVESAKIDGASEMRIYLTIIVPLSTPVLATVGLLTLLVYWNSWFASLLFITKQSMYPLQYLLQVMLSNIQEILKNMQDGGIVDTAALNKLPSESARMAMCMLAIAPMLFIFPFFQKYFAKGLTVGAVKG</sequence>
<dbReference type="EMBL" id="CAKMMW010000001">
    <property type="protein sequence ID" value="CAH1192471.1"/>
    <property type="molecule type" value="Genomic_DNA"/>
</dbReference>
<dbReference type="CDD" id="cd06261">
    <property type="entry name" value="TM_PBP2"/>
    <property type="match status" value="1"/>
</dbReference>
<evidence type="ECO:0000256" key="6">
    <source>
        <dbReference type="ARBA" id="ARBA00023136"/>
    </source>
</evidence>
<feature type="domain" description="ABC transmembrane type-1" evidence="8">
    <location>
        <begin position="74"/>
        <end position="282"/>
    </location>
</feature>
<evidence type="ECO:0000256" key="7">
    <source>
        <dbReference type="RuleBase" id="RU363032"/>
    </source>
</evidence>
<accession>A0ABM9BSF5</accession>
<feature type="transmembrane region" description="Helical" evidence="7">
    <location>
        <begin position="111"/>
        <end position="129"/>
    </location>
</feature>
<comment type="subcellular location">
    <subcellularLocation>
        <location evidence="1 7">Cell membrane</location>
        <topology evidence="1 7">Multi-pass membrane protein</topology>
    </subcellularLocation>
</comment>
<feature type="transmembrane region" description="Helical" evidence="7">
    <location>
        <begin position="76"/>
        <end position="99"/>
    </location>
</feature>
<dbReference type="PANTHER" id="PTHR43744">
    <property type="entry name" value="ABC TRANSPORTER PERMEASE PROTEIN MG189-RELATED-RELATED"/>
    <property type="match status" value="1"/>
</dbReference>
<keyword evidence="4 7" id="KW-0812">Transmembrane</keyword>
<dbReference type="RefSeq" id="WP_236284154.1">
    <property type="nucleotide sequence ID" value="NZ_CAKMMW010000001.1"/>
</dbReference>
<evidence type="ECO:0000256" key="3">
    <source>
        <dbReference type="ARBA" id="ARBA00022475"/>
    </source>
</evidence>
<dbReference type="PROSITE" id="PS50928">
    <property type="entry name" value="ABC_TM1"/>
    <property type="match status" value="1"/>
</dbReference>
<evidence type="ECO:0000313" key="10">
    <source>
        <dbReference type="Proteomes" id="UP000838821"/>
    </source>
</evidence>
<dbReference type="Gene3D" id="1.10.3720.10">
    <property type="entry name" value="MetI-like"/>
    <property type="match status" value="1"/>
</dbReference>
<evidence type="ECO:0000256" key="2">
    <source>
        <dbReference type="ARBA" id="ARBA00022448"/>
    </source>
</evidence>
<dbReference type="PANTHER" id="PTHR43744:SF9">
    <property type="entry name" value="POLYGALACTURONAN_RHAMNOGALACTURONAN TRANSPORT SYSTEM PERMEASE PROTEIN YTCP"/>
    <property type="match status" value="1"/>
</dbReference>
<feature type="transmembrane region" description="Helical" evidence="7">
    <location>
        <begin position="183"/>
        <end position="208"/>
    </location>
</feature>
<dbReference type="Pfam" id="PF00528">
    <property type="entry name" value="BPD_transp_1"/>
    <property type="match status" value="1"/>
</dbReference>
<gene>
    <name evidence="9" type="primary">araQ_12</name>
    <name evidence="9" type="ORF">PAECIP111891_00316</name>
</gene>
<dbReference type="Proteomes" id="UP000838821">
    <property type="component" value="Unassembled WGS sequence"/>
</dbReference>
<evidence type="ECO:0000256" key="5">
    <source>
        <dbReference type="ARBA" id="ARBA00022989"/>
    </source>
</evidence>
<keyword evidence="5 7" id="KW-1133">Transmembrane helix</keyword>
<dbReference type="SUPFAM" id="SSF161098">
    <property type="entry name" value="MetI-like"/>
    <property type="match status" value="1"/>
</dbReference>